<name>A0A0G4GP75_9ALVE</name>
<feature type="transmembrane region" description="Helical" evidence="2">
    <location>
        <begin position="204"/>
        <end position="223"/>
    </location>
</feature>
<evidence type="ECO:0000256" key="2">
    <source>
        <dbReference type="SAM" id="Phobius"/>
    </source>
</evidence>
<feature type="region of interest" description="Disordered" evidence="1">
    <location>
        <begin position="322"/>
        <end position="342"/>
    </location>
</feature>
<dbReference type="VEuPathDB" id="CryptoDB:Cvel_22724"/>
<evidence type="ECO:0000256" key="1">
    <source>
        <dbReference type="SAM" id="MobiDB-lite"/>
    </source>
</evidence>
<feature type="transmembrane region" description="Helical" evidence="2">
    <location>
        <begin position="169"/>
        <end position="192"/>
    </location>
</feature>
<sequence>MEGLGAQGGEGQLQAEAAAETRGDGLETAEVGGISDDEGRAKEANGTCDVIPESQCYLFLRVEPFGQAKAKTHGYMPIFEAESHLKRRKRPFALHLDDLPASVLLSLFFWTFLPLIGSVGILLSSLSNSGDNAGLFEAASAVTVSLQAVALFAQVMCFCLPLRSTADKCFAWLGLFSGALAMAVISGLSFASMNDLEGSRLAPIFRQLLNVVIGAFFCVPAFVRRSLPRGFTRTEAESLPDLRGVRAVADGFEWKKKVSGPPGCEDTQGGGDGVVKETPEASGVRWGVDLEGQTGKKERLVFGQSETYEVNRVWWHFPLESSNNGAGEGGEQKEGDGDEDKGEKKGKCGSFCRFCSHVGLVLGCIGGALKDSCLCWWTTWVCCRPPVVAAPSLDFRRLLLGALVCLVFFDFSSDVAVGVQLTLASLYRWTDYGRPEPPRTSMWGVQEFHLFGPRYGNNSLNPVNFVRPVFVNGILQSYDGINEWDDRYHQALQEGLFFNVSVPPFLLEA</sequence>
<feature type="region of interest" description="Disordered" evidence="1">
    <location>
        <begin position="1"/>
        <end position="42"/>
    </location>
</feature>
<keyword evidence="2" id="KW-0472">Membrane</keyword>
<reference evidence="3" key="1">
    <citation type="submission" date="2014-11" db="EMBL/GenBank/DDBJ databases">
        <authorList>
            <person name="Otto D Thomas"/>
            <person name="Naeem Raeece"/>
        </authorList>
    </citation>
    <scope>NUCLEOTIDE SEQUENCE</scope>
</reference>
<dbReference type="EMBL" id="CDMZ01001396">
    <property type="protein sequence ID" value="CEM31975.1"/>
    <property type="molecule type" value="Genomic_DNA"/>
</dbReference>
<dbReference type="PhylomeDB" id="A0A0G4GP75"/>
<keyword evidence="2" id="KW-0812">Transmembrane</keyword>
<protein>
    <submittedName>
        <fullName evidence="3">Uncharacterized protein</fullName>
    </submittedName>
</protein>
<organism evidence="3">
    <name type="scientific">Chromera velia CCMP2878</name>
    <dbReference type="NCBI Taxonomy" id="1169474"/>
    <lineage>
        <taxon>Eukaryota</taxon>
        <taxon>Sar</taxon>
        <taxon>Alveolata</taxon>
        <taxon>Colpodellida</taxon>
        <taxon>Chromeraceae</taxon>
        <taxon>Chromera</taxon>
    </lineage>
</organism>
<feature type="compositionally biased region" description="Gly residues" evidence="1">
    <location>
        <begin position="1"/>
        <end position="11"/>
    </location>
</feature>
<feature type="transmembrane region" description="Helical" evidence="2">
    <location>
        <begin position="138"/>
        <end position="162"/>
    </location>
</feature>
<keyword evidence="2" id="KW-1133">Transmembrane helix</keyword>
<feature type="compositionally biased region" description="Basic and acidic residues" evidence="1">
    <location>
        <begin position="330"/>
        <end position="342"/>
    </location>
</feature>
<accession>A0A0G4GP75</accession>
<gene>
    <name evidence="3" type="ORF">Cvel_22724</name>
</gene>
<feature type="transmembrane region" description="Helical" evidence="2">
    <location>
        <begin position="99"/>
        <end position="126"/>
    </location>
</feature>
<evidence type="ECO:0000313" key="3">
    <source>
        <dbReference type="EMBL" id="CEM31975.1"/>
    </source>
</evidence>
<proteinExistence type="predicted"/>
<dbReference type="AlphaFoldDB" id="A0A0G4GP75"/>